<dbReference type="InterPro" id="IPR001653">
    <property type="entry name" value="DAP_epimerase_DapF"/>
</dbReference>
<evidence type="ECO:0000313" key="11">
    <source>
        <dbReference type="Proteomes" id="UP000287447"/>
    </source>
</evidence>
<dbReference type="GO" id="GO:0005829">
    <property type="term" value="C:cytosol"/>
    <property type="evidence" value="ECO:0007669"/>
    <property type="project" value="TreeGrafter"/>
</dbReference>
<feature type="active site" description="Proton donor" evidence="8">
    <location>
        <position position="74"/>
    </location>
</feature>
<keyword evidence="4 8" id="KW-0028">Amino-acid biosynthesis</keyword>
<evidence type="ECO:0000256" key="9">
    <source>
        <dbReference type="PROSITE-ProRule" id="PRU10125"/>
    </source>
</evidence>
<dbReference type="SUPFAM" id="SSF54506">
    <property type="entry name" value="Diaminopimelate epimerase-like"/>
    <property type="match status" value="1"/>
</dbReference>
<feature type="binding site" evidence="8">
    <location>
        <begin position="216"/>
        <end position="217"/>
    </location>
    <ligand>
        <name>substrate</name>
    </ligand>
</feature>
<feature type="site" description="Could be important to modulate the pK values of the two catalytic cysteine residues" evidence="8">
    <location>
        <position position="157"/>
    </location>
</feature>
<evidence type="ECO:0000256" key="8">
    <source>
        <dbReference type="HAMAP-Rule" id="MF_00197"/>
    </source>
</evidence>
<keyword evidence="11" id="KW-1185">Reference proteome</keyword>
<evidence type="ECO:0000256" key="4">
    <source>
        <dbReference type="ARBA" id="ARBA00022605"/>
    </source>
</evidence>
<feature type="binding site" evidence="8">
    <location>
        <position position="188"/>
    </location>
    <ligand>
        <name>substrate</name>
    </ligand>
</feature>
<dbReference type="HAMAP" id="MF_00197">
    <property type="entry name" value="DAP_epimerase"/>
    <property type="match status" value="1"/>
</dbReference>
<feature type="active site" evidence="9">
    <location>
        <position position="74"/>
    </location>
</feature>
<dbReference type="RefSeq" id="WP_127763358.1">
    <property type="nucleotide sequence ID" value="NZ_SADE01000001.1"/>
</dbReference>
<proteinExistence type="inferred from homology"/>
<evidence type="ECO:0000256" key="3">
    <source>
        <dbReference type="ARBA" id="ARBA00013080"/>
    </source>
</evidence>
<feature type="active site" description="Proton acceptor" evidence="8">
    <location>
        <position position="215"/>
    </location>
</feature>
<accession>A0A3S3UQ74</accession>
<evidence type="ECO:0000256" key="5">
    <source>
        <dbReference type="ARBA" id="ARBA00023154"/>
    </source>
</evidence>
<name>A0A3S3UQ74_9PROT</name>
<evidence type="ECO:0000313" key="10">
    <source>
        <dbReference type="EMBL" id="RVU37985.1"/>
    </source>
</evidence>
<feature type="site" description="Could be important to modulate the pK values of the two catalytic cysteine residues" evidence="8">
    <location>
        <position position="206"/>
    </location>
</feature>
<feature type="binding site" evidence="8">
    <location>
        <position position="12"/>
    </location>
    <ligand>
        <name>substrate</name>
    </ligand>
</feature>
<keyword evidence="8" id="KW-0963">Cytoplasm</keyword>
<dbReference type="InterPro" id="IPR018510">
    <property type="entry name" value="DAP_epimerase_AS"/>
</dbReference>
<dbReference type="Gene3D" id="3.10.310.10">
    <property type="entry name" value="Diaminopimelate Epimerase, Chain A, domain 1"/>
    <property type="match status" value="2"/>
</dbReference>
<dbReference type="Pfam" id="PF01678">
    <property type="entry name" value="DAP_epimerase"/>
    <property type="match status" value="2"/>
</dbReference>
<evidence type="ECO:0000256" key="6">
    <source>
        <dbReference type="ARBA" id="ARBA00023235"/>
    </source>
</evidence>
<dbReference type="AlphaFoldDB" id="A0A3S3UQ74"/>
<comment type="function">
    <text evidence="8">Catalyzes the stereoinversion of LL-2,6-diaminopimelate (L,L-DAP) to meso-diaminopimelate (meso-DAP), a precursor of L-lysine and an essential component of the bacterial peptidoglycan.</text>
</comment>
<feature type="binding site" evidence="8">
    <location>
        <position position="155"/>
    </location>
    <ligand>
        <name>substrate</name>
    </ligand>
</feature>
<dbReference type="GO" id="GO:0009089">
    <property type="term" value="P:lysine biosynthetic process via diaminopimelate"/>
    <property type="evidence" value="ECO:0007669"/>
    <property type="project" value="UniProtKB-UniRule"/>
</dbReference>
<comment type="pathway">
    <text evidence="1 8">Amino-acid biosynthesis; L-lysine biosynthesis via DAP pathway; DL-2,6-diaminopimelate from LL-2,6-diaminopimelate: step 1/1.</text>
</comment>
<comment type="caution">
    <text evidence="10">The sequence shown here is derived from an EMBL/GenBank/DDBJ whole genome shotgun (WGS) entry which is preliminary data.</text>
</comment>
<dbReference type="PROSITE" id="PS01326">
    <property type="entry name" value="DAP_EPIMERASE"/>
    <property type="match status" value="1"/>
</dbReference>
<dbReference type="Proteomes" id="UP000287447">
    <property type="component" value="Unassembled WGS sequence"/>
</dbReference>
<keyword evidence="6 8" id="KW-0413">Isomerase</keyword>
<feature type="binding site" evidence="8">
    <location>
        <position position="65"/>
    </location>
    <ligand>
        <name>substrate</name>
    </ligand>
</feature>
<comment type="subcellular location">
    <subcellularLocation>
        <location evidence="8">Cytoplasm</location>
    </subcellularLocation>
</comment>
<dbReference type="OrthoDB" id="9805408at2"/>
<organism evidence="10 11">
    <name type="scientific">Hwanghaeella grinnelliae</name>
    <dbReference type="NCBI Taxonomy" id="2500179"/>
    <lineage>
        <taxon>Bacteria</taxon>
        <taxon>Pseudomonadati</taxon>
        <taxon>Pseudomonadota</taxon>
        <taxon>Alphaproteobacteria</taxon>
        <taxon>Rhodospirillales</taxon>
        <taxon>Rhodospirillaceae</taxon>
        <taxon>Hwanghaeella</taxon>
    </lineage>
</organism>
<sequence length="271" mass="29586">MIPFVKMHGLGNDFVIVDDRDGAFALDRATRQAMADRRRGIGCDQLLVLEKPNNGHGDVFMRVYNPDGGEVEACGNGTRCVAALVMDEGTKDALGVETVAGILASTRNPDDTVSVDMGEPRLRWDQIPLAREMDTLSVDMTYIPYSDPVAVNMGNPHIVFFVDDAEAVPLEECGPVLENDPLLPERANIEFVSKNPDGSLRMRVWERTAGITQACGSGACAVVVAATRRGLVDRKARIHLDGGALDLEWREDGHVIMTGPTAFSFRGEWMQ</sequence>
<keyword evidence="5 8" id="KW-0457">Lysine biosynthesis</keyword>
<evidence type="ECO:0000256" key="1">
    <source>
        <dbReference type="ARBA" id="ARBA00005196"/>
    </source>
</evidence>
<feature type="binding site" evidence="8">
    <location>
        <begin position="206"/>
        <end position="207"/>
    </location>
    <ligand>
        <name>substrate</name>
    </ligand>
</feature>
<dbReference type="GO" id="GO:0008837">
    <property type="term" value="F:diaminopimelate epimerase activity"/>
    <property type="evidence" value="ECO:0007669"/>
    <property type="project" value="UniProtKB-UniRule"/>
</dbReference>
<dbReference type="UniPathway" id="UPA00034">
    <property type="reaction ID" value="UER00025"/>
</dbReference>
<dbReference type="NCBIfam" id="TIGR00652">
    <property type="entry name" value="DapF"/>
    <property type="match status" value="1"/>
</dbReference>
<reference evidence="11" key="1">
    <citation type="submission" date="2019-01" db="EMBL/GenBank/DDBJ databases">
        <title>Gri0909 isolated from a small marine red alga.</title>
        <authorList>
            <person name="Kim J."/>
            <person name="Jeong S.E."/>
            <person name="Jeon C.O."/>
        </authorList>
    </citation>
    <scope>NUCLEOTIDE SEQUENCE [LARGE SCALE GENOMIC DNA]</scope>
    <source>
        <strain evidence="11">Gri0909</strain>
    </source>
</reference>
<feature type="binding site" evidence="8">
    <location>
        <begin position="75"/>
        <end position="76"/>
    </location>
    <ligand>
        <name>substrate</name>
    </ligand>
</feature>
<protein>
    <recommendedName>
        <fullName evidence="3 8">Diaminopimelate epimerase</fullName>
        <shortName evidence="8">DAP epimerase</shortName>
        <ecNumber evidence="3 8">5.1.1.7</ecNumber>
    </recommendedName>
    <alternativeName>
        <fullName evidence="8">PLP-independent amino acid racemase</fullName>
    </alternativeName>
</protein>
<gene>
    <name evidence="8" type="primary">dapF</name>
    <name evidence="10" type="ORF">EOI86_01375</name>
</gene>
<comment type="subunit">
    <text evidence="8">Homodimer.</text>
</comment>
<comment type="catalytic activity">
    <reaction evidence="7 8">
        <text>(2S,6S)-2,6-diaminopimelate = meso-2,6-diaminopimelate</text>
        <dbReference type="Rhea" id="RHEA:15393"/>
        <dbReference type="ChEBI" id="CHEBI:57609"/>
        <dbReference type="ChEBI" id="CHEBI:57791"/>
        <dbReference type="EC" id="5.1.1.7"/>
    </reaction>
</comment>
<dbReference type="EMBL" id="SADE01000001">
    <property type="protein sequence ID" value="RVU37985.1"/>
    <property type="molecule type" value="Genomic_DNA"/>
</dbReference>
<feature type="binding site" evidence="8">
    <location>
        <position position="45"/>
    </location>
    <ligand>
        <name>substrate</name>
    </ligand>
</feature>
<dbReference type="PANTHER" id="PTHR31689">
    <property type="entry name" value="DIAMINOPIMELATE EPIMERASE, CHLOROPLASTIC"/>
    <property type="match status" value="1"/>
</dbReference>
<evidence type="ECO:0000256" key="2">
    <source>
        <dbReference type="ARBA" id="ARBA00010219"/>
    </source>
</evidence>
<evidence type="ECO:0000256" key="7">
    <source>
        <dbReference type="ARBA" id="ARBA00051712"/>
    </source>
</evidence>
<dbReference type="EC" id="5.1.1.7" evidence="3 8"/>
<dbReference type="PANTHER" id="PTHR31689:SF0">
    <property type="entry name" value="DIAMINOPIMELATE EPIMERASE"/>
    <property type="match status" value="1"/>
</dbReference>
<comment type="similarity">
    <text evidence="2 8">Belongs to the diaminopimelate epimerase family.</text>
</comment>